<evidence type="ECO:0000313" key="3">
    <source>
        <dbReference type="EMBL" id="TDD58884.1"/>
    </source>
</evidence>
<protein>
    <submittedName>
        <fullName evidence="3">ATPase</fullName>
    </submittedName>
</protein>
<gene>
    <name evidence="3" type="ORF">E1298_46905</name>
</gene>
<feature type="region of interest" description="Disordered" evidence="1">
    <location>
        <begin position="188"/>
        <end position="207"/>
    </location>
</feature>
<dbReference type="InterPro" id="IPR027417">
    <property type="entry name" value="P-loop_NTPase"/>
</dbReference>
<comment type="caution">
    <text evidence="3">The sequence shown here is derived from an EMBL/GenBank/DDBJ whole genome shotgun (WGS) entry which is preliminary data.</text>
</comment>
<accession>A0A4R4ZLX0</accession>
<keyword evidence="4" id="KW-1185">Reference proteome</keyword>
<proteinExistence type="predicted"/>
<dbReference type="Pfam" id="PF13521">
    <property type="entry name" value="AAA_28"/>
    <property type="match status" value="1"/>
</dbReference>
<dbReference type="Gene3D" id="3.40.50.300">
    <property type="entry name" value="P-loop containing nucleotide triphosphate hydrolases"/>
    <property type="match status" value="1"/>
</dbReference>
<evidence type="ECO:0000259" key="2">
    <source>
        <dbReference type="Pfam" id="PF13521"/>
    </source>
</evidence>
<dbReference type="EMBL" id="SMKU01000693">
    <property type="protein sequence ID" value="TDD58884.1"/>
    <property type="molecule type" value="Genomic_DNA"/>
</dbReference>
<organism evidence="3 4">
    <name type="scientific">Actinomadura rubrisoli</name>
    <dbReference type="NCBI Taxonomy" id="2530368"/>
    <lineage>
        <taxon>Bacteria</taxon>
        <taxon>Bacillati</taxon>
        <taxon>Actinomycetota</taxon>
        <taxon>Actinomycetes</taxon>
        <taxon>Streptosporangiales</taxon>
        <taxon>Thermomonosporaceae</taxon>
        <taxon>Actinomadura</taxon>
    </lineage>
</organism>
<dbReference type="AlphaFoldDB" id="A0A4R4ZLX0"/>
<evidence type="ECO:0000256" key="1">
    <source>
        <dbReference type="SAM" id="MobiDB-lite"/>
    </source>
</evidence>
<sequence>MKRFILTGTPGSGKTSVLRALADRGYDVVDEAATAVITQAQERGEAEPWSQASFIDEVVGLQRQRQTRASSTATGIQVYDRSPICTHALSVYLQRPILAALSLELNRIAHEQIYERQVFFVRNLGFCEPTAARRISFKDSLDFERIHEESYRNFGYELVDIPAGKLIDRVDMVENSISRFVLRTPSGGENGAHLRSQGTSEDQHSQE</sequence>
<reference evidence="3 4" key="1">
    <citation type="submission" date="2019-03" db="EMBL/GenBank/DDBJ databases">
        <title>Draft genome sequences of novel Actinobacteria.</title>
        <authorList>
            <person name="Sahin N."/>
            <person name="Ay H."/>
            <person name="Saygin H."/>
        </authorList>
    </citation>
    <scope>NUCLEOTIDE SEQUENCE [LARGE SCALE GENOMIC DNA]</scope>
    <source>
        <strain evidence="3 4">H3C3</strain>
    </source>
</reference>
<dbReference type="OrthoDB" id="5638848at2"/>
<dbReference type="SUPFAM" id="SSF52540">
    <property type="entry name" value="P-loop containing nucleoside triphosphate hydrolases"/>
    <property type="match status" value="1"/>
</dbReference>
<evidence type="ECO:0000313" key="4">
    <source>
        <dbReference type="Proteomes" id="UP000294513"/>
    </source>
</evidence>
<name>A0A4R4ZLX0_9ACTN</name>
<dbReference type="InterPro" id="IPR038727">
    <property type="entry name" value="NadR/Ttd14_AAA_dom"/>
</dbReference>
<dbReference type="Proteomes" id="UP000294513">
    <property type="component" value="Unassembled WGS sequence"/>
</dbReference>
<feature type="domain" description="NadR/Ttd14 AAA" evidence="2">
    <location>
        <begin position="3"/>
        <end position="169"/>
    </location>
</feature>